<gene>
    <name evidence="1" type="ORF">EZS27_012843</name>
</gene>
<organism evidence="1">
    <name type="scientific">termite gut metagenome</name>
    <dbReference type="NCBI Taxonomy" id="433724"/>
    <lineage>
        <taxon>unclassified sequences</taxon>
        <taxon>metagenomes</taxon>
        <taxon>organismal metagenomes</taxon>
    </lineage>
</organism>
<name>A0A5J4S1W1_9ZZZZ</name>
<evidence type="ECO:0000313" key="1">
    <source>
        <dbReference type="EMBL" id="KAA6339201.1"/>
    </source>
</evidence>
<dbReference type="AlphaFoldDB" id="A0A5J4S1W1"/>
<sequence length="56" mass="6628">MIINELRKRTPDFTLPFVNEIQPMTQRKKQLYTKNTGQTIHPKSNKFTGMYLSTKI</sequence>
<protein>
    <submittedName>
        <fullName evidence="1">Uncharacterized protein</fullName>
    </submittedName>
</protein>
<comment type="caution">
    <text evidence="1">The sequence shown here is derived from an EMBL/GenBank/DDBJ whole genome shotgun (WGS) entry which is preliminary data.</text>
</comment>
<dbReference type="EMBL" id="SNRY01000555">
    <property type="protein sequence ID" value="KAA6339201.1"/>
    <property type="molecule type" value="Genomic_DNA"/>
</dbReference>
<feature type="non-terminal residue" evidence="1">
    <location>
        <position position="56"/>
    </location>
</feature>
<accession>A0A5J4S1W1</accession>
<reference evidence="1" key="1">
    <citation type="submission" date="2019-03" db="EMBL/GenBank/DDBJ databases">
        <title>Single cell metagenomics reveals metabolic interactions within the superorganism composed of flagellate Streblomastix strix and complex community of Bacteroidetes bacteria on its surface.</title>
        <authorList>
            <person name="Treitli S.C."/>
            <person name="Kolisko M."/>
            <person name="Husnik F."/>
            <person name="Keeling P."/>
            <person name="Hampl V."/>
        </authorList>
    </citation>
    <scope>NUCLEOTIDE SEQUENCE</scope>
    <source>
        <strain evidence="1">STM</strain>
    </source>
</reference>
<proteinExistence type="predicted"/>